<proteinExistence type="predicted"/>
<evidence type="ECO:0000313" key="2">
    <source>
        <dbReference type="Proteomes" id="UP000023152"/>
    </source>
</evidence>
<name>X6MHM4_RETFI</name>
<accession>X6MHM4</accession>
<gene>
    <name evidence="1" type="ORF">RFI_23855</name>
</gene>
<sequence>MFAFLQNKQPIYQNYGVVLPMLAFWMATDSYDIVLTNREYSPEHQAERKEITAKNPLIAKLWRRYLQSAMTLGVIGHVYDLLVFLGHGEEPYWPAYLIERLIFKLPVIIKLAHLGYRMCWSDEAKQSKRFTFAQRCLIQAWLLIIAPFGHMNEVLERKSKLSWYWDYIHTFLHLNVHLSVPWFYDKFYYGTINKLD</sequence>
<organism evidence="1 2">
    <name type="scientific">Reticulomyxa filosa</name>
    <dbReference type="NCBI Taxonomy" id="46433"/>
    <lineage>
        <taxon>Eukaryota</taxon>
        <taxon>Sar</taxon>
        <taxon>Rhizaria</taxon>
        <taxon>Retaria</taxon>
        <taxon>Foraminifera</taxon>
        <taxon>Monothalamids</taxon>
        <taxon>Reticulomyxidae</taxon>
        <taxon>Reticulomyxa</taxon>
    </lineage>
</organism>
<evidence type="ECO:0000313" key="1">
    <source>
        <dbReference type="EMBL" id="ETO13513.1"/>
    </source>
</evidence>
<dbReference type="EMBL" id="ASPP01020561">
    <property type="protein sequence ID" value="ETO13513.1"/>
    <property type="molecule type" value="Genomic_DNA"/>
</dbReference>
<reference evidence="1 2" key="1">
    <citation type="journal article" date="2013" name="Curr. Biol.">
        <title>The Genome of the Foraminiferan Reticulomyxa filosa.</title>
        <authorList>
            <person name="Glockner G."/>
            <person name="Hulsmann N."/>
            <person name="Schleicher M."/>
            <person name="Noegel A.A."/>
            <person name="Eichinger L."/>
            <person name="Gallinger C."/>
            <person name="Pawlowski J."/>
            <person name="Sierra R."/>
            <person name="Euteneuer U."/>
            <person name="Pillet L."/>
            <person name="Moustafa A."/>
            <person name="Platzer M."/>
            <person name="Groth M."/>
            <person name="Szafranski K."/>
            <person name="Schliwa M."/>
        </authorList>
    </citation>
    <scope>NUCLEOTIDE SEQUENCE [LARGE SCALE GENOMIC DNA]</scope>
</reference>
<keyword evidence="2" id="KW-1185">Reference proteome</keyword>
<dbReference type="Proteomes" id="UP000023152">
    <property type="component" value="Unassembled WGS sequence"/>
</dbReference>
<comment type="caution">
    <text evidence="1">The sequence shown here is derived from an EMBL/GenBank/DDBJ whole genome shotgun (WGS) entry which is preliminary data.</text>
</comment>
<protein>
    <submittedName>
        <fullName evidence="1">Uncharacterized protein</fullName>
    </submittedName>
</protein>
<dbReference type="AlphaFoldDB" id="X6MHM4"/>